<dbReference type="PANTHER" id="PTHR37813:SF1">
    <property type="entry name" value="FELS-2 PROPHAGE PROTEIN"/>
    <property type="match status" value="1"/>
</dbReference>
<gene>
    <name evidence="4" type="ORF">HMPREF1052_1208</name>
</gene>
<keyword evidence="5" id="KW-1185">Reference proteome</keyword>
<reference evidence="4 5" key="1">
    <citation type="submission" date="2012-03" db="EMBL/GenBank/DDBJ databases">
        <authorList>
            <person name="Harkins D.M."/>
            <person name="Madupu R."/>
            <person name="Durkin A.S."/>
            <person name="Torralba M."/>
            <person name="Methe B."/>
            <person name="Sutton G.G."/>
            <person name="Nelson K.E."/>
        </authorList>
    </citation>
    <scope>NUCLEOTIDE SEQUENCE [LARGE SCALE GENOMIC DNA]</scope>
    <source>
        <strain evidence="4 5">CCUG 2042</strain>
    </source>
</reference>
<organism evidence="4 5">
    <name type="scientific">Pasteurella bettyae CCUG 2042</name>
    <dbReference type="NCBI Taxonomy" id="1095749"/>
    <lineage>
        <taxon>Bacteria</taxon>
        <taxon>Pseudomonadati</taxon>
        <taxon>Pseudomonadota</taxon>
        <taxon>Gammaproteobacteria</taxon>
        <taxon>Pasteurellales</taxon>
        <taxon>Pasteurellaceae</taxon>
        <taxon>Pasteurella</taxon>
    </lineage>
</organism>
<evidence type="ECO:0000256" key="1">
    <source>
        <dbReference type="ARBA" id="ARBA00022612"/>
    </source>
</evidence>
<comment type="caution">
    <text evidence="4">The sequence shown here is derived from an EMBL/GenBank/DDBJ whole genome shotgun (WGS) entry which is preliminary data.</text>
</comment>
<dbReference type="Pfam" id="PF10145">
    <property type="entry name" value="PhageMin_Tail"/>
    <property type="match status" value="1"/>
</dbReference>
<evidence type="ECO:0000256" key="2">
    <source>
        <dbReference type="SAM" id="Phobius"/>
    </source>
</evidence>
<keyword evidence="2" id="KW-0472">Membrane</keyword>
<evidence type="ECO:0000313" key="4">
    <source>
        <dbReference type="EMBL" id="EIJ68132.1"/>
    </source>
</evidence>
<dbReference type="Proteomes" id="UP000006457">
    <property type="component" value="Unassembled WGS sequence"/>
</dbReference>
<dbReference type="InterPro" id="IPR010090">
    <property type="entry name" value="Phage_tape_meas"/>
</dbReference>
<feature type="domain" description="Phage tail tape measure protein" evidence="3">
    <location>
        <begin position="102"/>
        <end position="304"/>
    </location>
</feature>
<dbReference type="PANTHER" id="PTHR37813">
    <property type="entry name" value="FELS-2 PROPHAGE PROTEIN"/>
    <property type="match status" value="1"/>
</dbReference>
<sequence>MASNLSIALMIGASVGGAMAGIKRLQNTLHTLRDSTLSTTAKLKSLAGTTALGLTGSISGIKATSGMVMNIADPAIKFESAMADVKKVVDFKSPEGFANLSKDILHLTRTLPMTAEELAAITASGGQLGVAEEDLKEFTTTIAKMSVAFDMSAQDSGDAMAKLANVYKIPIKDIGNLGDAINELSNSSPAKASDIVSTLGRIGGVAKQFGLTENAAAALSNSFVSLGKTPEVAGTAINGMLTKLMTADKGGKKFQAALKSMGLNAKDLKKAIGQDAQGALTSFLKQIQKLPKEKQMGALVDLFGLDYADDVAVLAGNVEVLEKSLKTLQNTDENGKASYLGSMGKEFAARAETTENGLQLLKNSVSEFWTTLGAKLLPVINTVAGKLGKMVHWITDLITQNSWLADTIIYLGGAVAGLFTGFSALTAIIGGLSMGWVVMSKPIFKTIGVIRAVLGWGRQLITLFSVLGVKVLDIAITFGKGLLMMSRALLANPIGLIITGIAVAAYLIYDNWEPISAWFANLWTNVTAYFQSFCTWVQGIWDGATEWVSSAWSGVSDYFGQLWDGITSFFDSGIGNITATILNWSPLGLFQQVFSTVLSWFGIDVPSKFTDFGKNMIDGLVNGIKNAWEGAKKIVSDLGDGIKGWFAEKLGIHSPSRVFKGYGVNVVEGLAIGMDKAQPLAQKASDNLSDAVSFDGATKGSLLANYQPLNRNAVTNSEINQGGIVVHFSPQITVTGNASQSVTDQLQSALKMGAYEFEQLLNRVLDQRQRGLTNVKLCTFRQYCL</sequence>
<dbReference type="OrthoDB" id="8019720at2"/>
<dbReference type="NCBIfam" id="TIGR01760">
    <property type="entry name" value="tape_meas_TP901"/>
    <property type="match status" value="1"/>
</dbReference>
<dbReference type="AlphaFoldDB" id="I3D8T9"/>
<feature type="transmembrane region" description="Helical" evidence="2">
    <location>
        <begin position="408"/>
        <end position="439"/>
    </location>
</feature>
<protein>
    <submittedName>
        <fullName evidence="4">Phage tail tape measure protein, TP901 family</fullName>
    </submittedName>
</protein>
<dbReference type="PATRIC" id="fig|1095749.3.peg.1686"/>
<dbReference type="RefSeq" id="WP_005761353.1">
    <property type="nucleotide sequence ID" value="NZ_AJSX01000040.1"/>
</dbReference>
<keyword evidence="1" id="KW-1188">Viral release from host cell</keyword>
<keyword evidence="2" id="KW-0812">Transmembrane</keyword>
<name>I3D8T9_9PAST</name>
<dbReference type="eggNOG" id="COG5283">
    <property type="taxonomic scope" value="Bacteria"/>
</dbReference>
<evidence type="ECO:0000259" key="3">
    <source>
        <dbReference type="Pfam" id="PF10145"/>
    </source>
</evidence>
<feature type="transmembrane region" description="Helical" evidence="2">
    <location>
        <begin position="490"/>
        <end position="509"/>
    </location>
</feature>
<proteinExistence type="predicted"/>
<accession>I3D8T9</accession>
<dbReference type="EMBL" id="AJSX01000040">
    <property type="protein sequence ID" value="EIJ68132.1"/>
    <property type="molecule type" value="Genomic_DNA"/>
</dbReference>
<keyword evidence="2" id="KW-1133">Transmembrane helix</keyword>
<evidence type="ECO:0000313" key="5">
    <source>
        <dbReference type="Proteomes" id="UP000006457"/>
    </source>
</evidence>